<keyword evidence="1" id="KW-0812">Transmembrane</keyword>
<dbReference type="HOGENOM" id="CLU_2117720_0_0_4"/>
<sequence>MAVRFLTRSAKKRGNDMRDDDFFEAVVAVGELMSWLSVLFCFCYQLFGIVDINNISFSFAGIASLLIFIVFFIIPMTSIMAIVAIPASFIFAFVFMGVLHIFCSIVRFFLRKRS</sequence>
<proteinExistence type="predicted"/>
<reference evidence="2 3" key="1">
    <citation type="submission" date="2011-01" db="EMBL/GenBank/DDBJ databases">
        <authorList>
            <person name="Muzny D."/>
            <person name="Qin X."/>
            <person name="Deng J."/>
            <person name="Jiang H."/>
            <person name="Liu Y."/>
            <person name="Qu J."/>
            <person name="Song X.-Z."/>
            <person name="Zhang L."/>
            <person name="Thornton R."/>
            <person name="Coyle M."/>
            <person name="Francisco L."/>
            <person name="Jackson L."/>
            <person name="Javaid M."/>
            <person name="Korchina V."/>
            <person name="Kovar C."/>
            <person name="Mata R."/>
            <person name="Mathew T."/>
            <person name="Ngo R."/>
            <person name="Nguyen L."/>
            <person name="Nguyen N."/>
            <person name="Okwuonu G."/>
            <person name="Ongeri F."/>
            <person name="Pham C."/>
            <person name="Simmons D."/>
            <person name="Wilczek-Boney K."/>
            <person name="Hale W."/>
            <person name="Jakkamsetti A."/>
            <person name="Pham P."/>
            <person name="Ruth R."/>
            <person name="San Lucas F."/>
            <person name="Warren J."/>
            <person name="Zhang J."/>
            <person name="Zhao Z."/>
            <person name="Zhou C."/>
            <person name="Zhu D."/>
            <person name="Lee S."/>
            <person name="Bess C."/>
            <person name="Blankenburg K."/>
            <person name="Forbes L."/>
            <person name="Fu Q."/>
            <person name="Gubbala S."/>
            <person name="Hirani K."/>
            <person name="Jayaseelan J.C."/>
            <person name="Lara F."/>
            <person name="Munidasa M."/>
            <person name="Palculict T."/>
            <person name="Patil S."/>
            <person name="Pu L.-L."/>
            <person name="Saada N."/>
            <person name="Tang L."/>
            <person name="Weissenberger G."/>
            <person name="Zhu Y."/>
            <person name="Hemphill L."/>
            <person name="Shang Y."/>
            <person name="Youmans B."/>
            <person name="Ayvaz T."/>
            <person name="Ross M."/>
            <person name="Santibanez J."/>
            <person name="Aqrawi P."/>
            <person name="Gross S."/>
            <person name="Joshi V."/>
            <person name="Fowler G."/>
            <person name="Nazareth L."/>
            <person name="Reid J."/>
            <person name="Worley K."/>
            <person name="Petrosino J."/>
            <person name="Highlander S."/>
            <person name="Gibbs R."/>
        </authorList>
    </citation>
    <scope>NUCLEOTIDE SEQUENCE [LARGE SCALE GENOMIC DNA]</scope>
    <source>
        <strain evidence="2 3">ATCC 33394</strain>
    </source>
</reference>
<evidence type="ECO:0000256" key="1">
    <source>
        <dbReference type="SAM" id="Phobius"/>
    </source>
</evidence>
<comment type="caution">
    <text evidence="2">The sequence shown here is derived from an EMBL/GenBank/DDBJ whole genome shotgun (WGS) entry which is preliminary data.</text>
</comment>
<keyword evidence="3" id="KW-1185">Reference proteome</keyword>
<dbReference type="EMBL" id="AEWV01000022">
    <property type="protein sequence ID" value="EGC17204.1"/>
    <property type="molecule type" value="Genomic_DNA"/>
</dbReference>
<evidence type="ECO:0000313" key="2">
    <source>
        <dbReference type="EMBL" id="EGC17204.1"/>
    </source>
</evidence>
<accession>F0F025</accession>
<feature type="transmembrane region" description="Helical" evidence="1">
    <location>
        <begin position="25"/>
        <end position="47"/>
    </location>
</feature>
<gene>
    <name evidence="2" type="ORF">HMPREF9098_1459</name>
</gene>
<feature type="transmembrane region" description="Helical" evidence="1">
    <location>
        <begin position="59"/>
        <end position="83"/>
    </location>
</feature>
<name>F0F025_9NEIS</name>
<feature type="transmembrane region" description="Helical" evidence="1">
    <location>
        <begin position="89"/>
        <end position="110"/>
    </location>
</feature>
<keyword evidence="1" id="KW-0472">Membrane</keyword>
<dbReference type="AlphaFoldDB" id="F0F025"/>
<keyword evidence="1" id="KW-1133">Transmembrane helix</keyword>
<protein>
    <submittedName>
        <fullName evidence="2">Uncharacterized protein</fullName>
    </submittedName>
</protein>
<evidence type="ECO:0000313" key="3">
    <source>
        <dbReference type="Proteomes" id="UP000004088"/>
    </source>
</evidence>
<dbReference type="Proteomes" id="UP000004088">
    <property type="component" value="Unassembled WGS sequence"/>
</dbReference>
<organism evidence="2 3">
    <name type="scientific">Kingella denitrificans ATCC 33394</name>
    <dbReference type="NCBI Taxonomy" id="888741"/>
    <lineage>
        <taxon>Bacteria</taxon>
        <taxon>Pseudomonadati</taxon>
        <taxon>Pseudomonadota</taxon>
        <taxon>Betaproteobacteria</taxon>
        <taxon>Neisseriales</taxon>
        <taxon>Neisseriaceae</taxon>
        <taxon>Kingella</taxon>
    </lineage>
</organism>